<protein>
    <recommendedName>
        <fullName evidence="1">Fungal-type protein kinase domain-containing protein</fullName>
    </recommendedName>
</protein>
<accession>A0A8H5BXI7</accession>
<dbReference type="PANTHER" id="PTHR38248">
    <property type="entry name" value="FUNK1 6"/>
    <property type="match status" value="1"/>
</dbReference>
<dbReference type="EMBL" id="JAACJK010000114">
    <property type="protein sequence ID" value="KAF5331384.1"/>
    <property type="molecule type" value="Genomic_DNA"/>
</dbReference>
<reference evidence="2 3" key="1">
    <citation type="journal article" date="2020" name="ISME J.">
        <title>Uncovering the hidden diversity of litter-decomposition mechanisms in mushroom-forming fungi.</title>
        <authorList>
            <person name="Floudas D."/>
            <person name="Bentzer J."/>
            <person name="Ahren D."/>
            <person name="Johansson T."/>
            <person name="Persson P."/>
            <person name="Tunlid A."/>
        </authorList>
    </citation>
    <scope>NUCLEOTIDE SEQUENCE [LARGE SCALE GENOMIC DNA]</scope>
    <source>
        <strain evidence="2 3">CBS 175.51</strain>
    </source>
</reference>
<dbReference type="Pfam" id="PF17667">
    <property type="entry name" value="Pkinase_fungal"/>
    <property type="match status" value="1"/>
</dbReference>
<feature type="domain" description="Fungal-type protein kinase" evidence="1">
    <location>
        <begin position="161"/>
        <end position="494"/>
    </location>
</feature>
<dbReference type="Gene3D" id="1.10.510.10">
    <property type="entry name" value="Transferase(Phosphotransferase) domain 1"/>
    <property type="match status" value="1"/>
</dbReference>
<keyword evidence="3" id="KW-1185">Reference proteome</keyword>
<comment type="caution">
    <text evidence="2">The sequence shown here is derived from an EMBL/GenBank/DDBJ whole genome shotgun (WGS) entry which is preliminary data.</text>
</comment>
<sequence length="604" mass="69357">MSTAGPSQPDLSIIIEELEDRIQESNPNLGWENSLYPLHYRILSRVRAAISHQIANLPTDPASTQDFRDQVVSILKTIVRVSGREGKTHSRQVVDTHELCFEHYGDTDRFYAAPDVVIKATGGSFELPRESWNPEVDQTVGYRNVTTVITIKMWQSTSSEYSSILLGEIYEMGVHAREIFLTQPNRLFVRVLVITPWQVRIIQYDRAGALYSHLFDYHSDPNILIKLVVGLASAREADLGLDTSILWGTRDGRKTPGIIMTQDRITRLWSFYRMHKVMPFINSSGICDRGTRMWHVSDWEGRALVLKDAWSTEHMGTPEYVYLKKARGVEGVQQLVDYEDRAGQFNGEIRLIRPRATTDDLEAFTNKSFQRVVTVLYGAPIKAFTDELTFLMAMYDAVRAHCNLLKKGVLHCDISTGNILFGEPGKTLRPGYCGILIDLDYAVEYDHAAGPFMSTRAVGTAFYNSIILLRGLYARYKPAHDYIDDLESFYYILVELIFGRFSKTETGDCMNQWESDNAAWAASAKEWFLQRPLNLMDIPDFWSWECRWMMVAMHKFIGQLVMAKKAIVGDMESEWSLEAMAKLHEKRLWHYSIFSRMIWRVIRS</sequence>
<dbReference type="AlphaFoldDB" id="A0A8H5BXI7"/>
<organism evidence="2 3">
    <name type="scientific">Ephemerocybe angulata</name>
    <dbReference type="NCBI Taxonomy" id="980116"/>
    <lineage>
        <taxon>Eukaryota</taxon>
        <taxon>Fungi</taxon>
        <taxon>Dikarya</taxon>
        <taxon>Basidiomycota</taxon>
        <taxon>Agaricomycotina</taxon>
        <taxon>Agaricomycetes</taxon>
        <taxon>Agaricomycetidae</taxon>
        <taxon>Agaricales</taxon>
        <taxon>Agaricineae</taxon>
        <taxon>Psathyrellaceae</taxon>
        <taxon>Ephemerocybe</taxon>
    </lineage>
</organism>
<dbReference type="InterPro" id="IPR040976">
    <property type="entry name" value="Pkinase_fungal"/>
</dbReference>
<dbReference type="Proteomes" id="UP000541558">
    <property type="component" value="Unassembled WGS sequence"/>
</dbReference>
<evidence type="ECO:0000313" key="2">
    <source>
        <dbReference type="EMBL" id="KAF5331384.1"/>
    </source>
</evidence>
<gene>
    <name evidence="2" type="ORF">D9611_011808</name>
</gene>
<evidence type="ECO:0000259" key="1">
    <source>
        <dbReference type="Pfam" id="PF17667"/>
    </source>
</evidence>
<dbReference type="OrthoDB" id="2739948at2759"/>
<proteinExistence type="predicted"/>
<dbReference type="SUPFAM" id="SSF56112">
    <property type="entry name" value="Protein kinase-like (PK-like)"/>
    <property type="match status" value="1"/>
</dbReference>
<evidence type="ECO:0000313" key="3">
    <source>
        <dbReference type="Proteomes" id="UP000541558"/>
    </source>
</evidence>
<dbReference type="InterPro" id="IPR011009">
    <property type="entry name" value="Kinase-like_dom_sf"/>
</dbReference>
<dbReference type="PANTHER" id="PTHR38248:SF2">
    <property type="entry name" value="FUNK1 11"/>
    <property type="match status" value="1"/>
</dbReference>
<name>A0A8H5BXI7_9AGAR</name>